<dbReference type="InterPro" id="IPR033932">
    <property type="entry name" value="YtcJ-like"/>
</dbReference>
<dbReference type="PANTHER" id="PTHR22642:SF20">
    <property type="entry name" value="AMIDOHYDROLASE 3 DOMAIN-CONTAINING PROTEIN"/>
    <property type="match status" value="1"/>
</dbReference>
<sequence length="556" mass="60514">MAPIYATYPVSPQAMPTVLTNGRFLRPAAEYNTSNAEFAQCLAINDENGTIQHVGLYEDAAIQELVSSGAQVQDMQGRLIIPGLIDSHMHVLHTGESLDQLDLKNCKDLEEIRNSIRQYARAHPDVPRLSCRSWFQASTNNEALASTLDDLDPRPIYITAFDVHSIWCNTAALDELQVADMEDPPGGKIHRDEHGRPSGLLSESAALGLAMPFLSKQHTEEQKLQFAHDAFVAYAKSGYTGLVEMAMDDATLDILVKYRASRGGSLPIWMAMHWFIAPTRSAEDNLKQVERAIELGRKFNATDTPDCRITGIKLMCDGVVDSCTASLVEPYSHTGQNEPTMWTLDELRPVLKRADDAGLQIAIHAIGDAAIKLALDGLEAVNNPTGRHRIEHLETCAPEDVPRLGKLGITASVQPVHSDPFNLTAWPNLIGAKRCGHVFPYNGFAEHGAVVALGTDAPTAPHEPLPNLYTATTRKSAHEPGMTEATTPQFALSLAAATAAYTQGAAYSCFADAHVGTLEVGKLANLTVLDAAWEPSKLLQGSVVETWYRGQKLLLK</sequence>
<dbReference type="Proteomes" id="UP000002762">
    <property type="component" value="Unassembled WGS sequence"/>
</dbReference>
<evidence type="ECO:0000313" key="3">
    <source>
        <dbReference type="Proteomes" id="UP000002762"/>
    </source>
</evidence>
<dbReference type="RefSeq" id="XP_008603495.1">
    <property type="nucleotide sequence ID" value="XM_008605273.1"/>
</dbReference>
<name>J5J9X8_BEAB2</name>
<dbReference type="InterPro" id="IPR011059">
    <property type="entry name" value="Metal-dep_hydrolase_composite"/>
</dbReference>
<dbReference type="AlphaFoldDB" id="J5J9X8"/>
<gene>
    <name evidence="2" type="ORF">BBA_10176</name>
</gene>
<dbReference type="InterPro" id="IPR013108">
    <property type="entry name" value="Amidohydro_3"/>
</dbReference>
<dbReference type="InterPro" id="IPR032466">
    <property type="entry name" value="Metal_Hydrolase"/>
</dbReference>
<dbReference type="OrthoDB" id="3501663at2759"/>
<dbReference type="Gene3D" id="3.20.20.140">
    <property type="entry name" value="Metal-dependent hydrolases"/>
    <property type="match status" value="1"/>
</dbReference>
<dbReference type="InParanoid" id="J5J9X8"/>
<dbReference type="CDD" id="cd01300">
    <property type="entry name" value="YtcJ_like"/>
    <property type="match status" value="1"/>
</dbReference>
<accession>J5J9X8</accession>
<evidence type="ECO:0000259" key="1">
    <source>
        <dbReference type="Pfam" id="PF07969"/>
    </source>
</evidence>
<dbReference type="GO" id="GO:0016810">
    <property type="term" value="F:hydrolase activity, acting on carbon-nitrogen (but not peptide) bonds"/>
    <property type="evidence" value="ECO:0007669"/>
    <property type="project" value="InterPro"/>
</dbReference>
<dbReference type="Gene3D" id="2.30.40.10">
    <property type="entry name" value="Urease, subunit C, domain 1"/>
    <property type="match status" value="1"/>
</dbReference>
<dbReference type="EMBL" id="JH725245">
    <property type="protein sequence ID" value="EJP60876.1"/>
    <property type="molecule type" value="Genomic_DNA"/>
</dbReference>
<protein>
    <submittedName>
        <fullName evidence="2">Amidohydrolase family protein</fullName>
    </submittedName>
</protein>
<evidence type="ECO:0000313" key="2">
    <source>
        <dbReference type="EMBL" id="EJP60876.1"/>
    </source>
</evidence>
<dbReference type="Gene3D" id="3.10.310.70">
    <property type="match status" value="1"/>
</dbReference>
<dbReference type="HOGENOM" id="CLU_009942_5_0_1"/>
<keyword evidence="2" id="KW-0378">Hydrolase</keyword>
<dbReference type="PANTHER" id="PTHR22642">
    <property type="entry name" value="IMIDAZOLONEPROPIONASE"/>
    <property type="match status" value="1"/>
</dbReference>
<feature type="domain" description="Amidohydrolase 3" evidence="1">
    <location>
        <begin position="71"/>
        <end position="551"/>
    </location>
</feature>
<dbReference type="STRING" id="655819.J5J9X8"/>
<reference evidence="2 3" key="1">
    <citation type="journal article" date="2012" name="Sci. Rep.">
        <title>Genomic perspectives on the evolution of fungal entomopathogenicity in Beauveria bassiana.</title>
        <authorList>
            <person name="Xiao G."/>
            <person name="Ying S.H."/>
            <person name="Zheng P."/>
            <person name="Wang Z.L."/>
            <person name="Zhang S."/>
            <person name="Xie X.Q."/>
            <person name="Shang Y."/>
            <person name="St Leger R.J."/>
            <person name="Zhao G.P."/>
            <person name="Wang C."/>
            <person name="Feng M.G."/>
        </authorList>
    </citation>
    <scope>NUCLEOTIDE SEQUENCE [LARGE SCALE GENOMIC DNA]</scope>
    <source>
        <strain evidence="2 3">ARSEF 2860</strain>
    </source>
</reference>
<proteinExistence type="predicted"/>
<keyword evidence="3" id="KW-1185">Reference proteome</keyword>
<dbReference type="Pfam" id="PF07969">
    <property type="entry name" value="Amidohydro_3"/>
    <property type="match status" value="1"/>
</dbReference>
<dbReference type="GeneID" id="19893188"/>
<dbReference type="SUPFAM" id="SSF51338">
    <property type="entry name" value="Composite domain of metallo-dependent hydrolases"/>
    <property type="match status" value="1"/>
</dbReference>
<dbReference type="SUPFAM" id="SSF51556">
    <property type="entry name" value="Metallo-dependent hydrolases"/>
    <property type="match status" value="1"/>
</dbReference>
<organism evidence="2 3">
    <name type="scientific">Beauveria bassiana (strain ARSEF 2860)</name>
    <name type="common">White muscardine disease fungus</name>
    <name type="synonym">Tritirachium shiotae</name>
    <dbReference type="NCBI Taxonomy" id="655819"/>
    <lineage>
        <taxon>Eukaryota</taxon>
        <taxon>Fungi</taxon>
        <taxon>Dikarya</taxon>
        <taxon>Ascomycota</taxon>
        <taxon>Pezizomycotina</taxon>
        <taxon>Sordariomycetes</taxon>
        <taxon>Hypocreomycetidae</taxon>
        <taxon>Hypocreales</taxon>
        <taxon>Cordycipitaceae</taxon>
        <taxon>Beauveria</taxon>
    </lineage>
</organism>